<reference evidence="2 3" key="2">
    <citation type="submission" date="2019-02" db="EMBL/GenBank/DDBJ databases">
        <title>'Lichenibacterium ramalinii' gen. nov. sp. nov., 'Lichenibacterium minor' gen. nov. sp. nov.</title>
        <authorList>
            <person name="Pankratov T."/>
        </authorList>
    </citation>
    <scope>NUCLEOTIDE SEQUENCE [LARGE SCALE GENOMIC DNA]</scope>
    <source>
        <strain evidence="2 3">RmlP026</strain>
    </source>
</reference>
<feature type="region of interest" description="Disordered" evidence="1">
    <location>
        <begin position="136"/>
        <end position="163"/>
    </location>
</feature>
<sequence length="163" mass="17452">MSAFESISTPAAQPAPAPATAVTVNVGRRHGIIAAVCCLVLAGGGYWEGRVDGSARYEAEHARFETYIADERDKAATEKARQADALRDVQAASDLRAEQSATATTDLQGRIDVYVAQLQRRPVSDRCTLTDADLHGLRDLSPGAAPRARHRPTAAARDTEVVR</sequence>
<dbReference type="Proteomes" id="UP000290759">
    <property type="component" value="Unassembled WGS sequence"/>
</dbReference>
<protein>
    <submittedName>
        <fullName evidence="2">Uncharacterized protein</fullName>
    </submittedName>
</protein>
<gene>
    <name evidence="2" type="ORF">D3273_26230</name>
</gene>
<dbReference type="RefSeq" id="WP_129229910.1">
    <property type="nucleotide sequence ID" value="NZ_QYBB01000079.1"/>
</dbReference>
<dbReference type="EMBL" id="QYBB01000079">
    <property type="protein sequence ID" value="RYC29015.1"/>
    <property type="molecule type" value="Genomic_DNA"/>
</dbReference>
<comment type="caution">
    <text evidence="2">The sequence shown here is derived from an EMBL/GenBank/DDBJ whole genome shotgun (WGS) entry which is preliminary data.</text>
</comment>
<organism evidence="2 3">
    <name type="scientific">Lichenibacterium minor</name>
    <dbReference type="NCBI Taxonomy" id="2316528"/>
    <lineage>
        <taxon>Bacteria</taxon>
        <taxon>Pseudomonadati</taxon>
        <taxon>Pseudomonadota</taxon>
        <taxon>Alphaproteobacteria</taxon>
        <taxon>Hyphomicrobiales</taxon>
        <taxon>Lichenihabitantaceae</taxon>
        <taxon>Lichenibacterium</taxon>
    </lineage>
</organism>
<evidence type="ECO:0000313" key="3">
    <source>
        <dbReference type="Proteomes" id="UP000290759"/>
    </source>
</evidence>
<name>A0A4Q2U2U3_9HYPH</name>
<accession>A0A4Q2U2U3</accession>
<evidence type="ECO:0000313" key="2">
    <source>
        <dbReference type="EMBL" id="RYC29015.1"/>
    </source>
</evidence>
<evidence type="ECO:0000256" key="1">
    <source>
        <dbReference type="SAM" id="MobiDB-lite"/>
    </source>
</evidence>
<reference evidence="2 3" key="1">
    <citation type="submission" date="2018-12" db="EMBL/GenBank/DDBJ databases">
        <authorList>
            <person name="Grouzdev D.S."/>
            <person name="Krutkina M.S."/>
        </authorList>
    </citation>
    <scope>NUCLEOTIDE SEQUENCE [LARGE SCALE GENOMIC DNA]</scope>
    <source>
        <strain evidence="2 3">RmlP026</strain>
    </source>
</reference>
<keyword evidence="3" id="KW-1185">Reference proteome</keyword>
<dbReference type="AlphaFoldDB" id="A0A4Q2U2U3"/>
<proteinExistence type="predicted"/>